<evidence type="ECO:0000313" key="11">
    <source>
        <dbReference type="Proteomes" id="UP000740329"/>
    </source>
</evidence>
<dbReference type="HAMAP" id="MF_00135">
    <property type="entry name" value="PRAI"/>
    <property type="match status" value="1"/>
</dbReference>
<evidence type="ECO:0000256" key="8">
    <source>
        <dbReference type="HAMAP-Rule" id="MF_00135"/>
    </source>
</evidence>
<dbReference type="SUPFAM" id="SSF51366">
    <property type="entry name" value="Ribulose-phoshate binding barrel"/>
    <property type="match status" value="1"/>
</dbReference>
<dbReference type="PANTHER" id="PTHR42894">
    <property type="entry name" value="N-(5'-PHOSPHORIBOSYL)ANTHRANILATE ISOMERASE"/>
    <property type="match status" value="1"/>
</dbReference>
<dbReference type="Gene3D" id="3.20.20.70">
    <property type="entry name" value="Aldolase class I"/>
    <property type="match status" value="1"/>
</dbReference>
<evidence type="ECO:0000256" key="4">
    <source>
        <dbReference type="ARBA" id="ARBA00022605"/>
    </source>
</evidence>
<keyword evidence="5 8" id="KW-0822">Tryptophan biosynthesis</keyword>
<dbReference type="EMBL" id="JAGGMV010000005">
    <property type="protein sequence ID" value="MBP2202019.1"/>
    <property type="molecule type" value="Genomic_DNA"/>
</dbReference>
<evidence type="ECO:0000256" key="7">
    <source>
        <dbReference type="ARBA" id="ARBA00023235"/>
    </source>
</evidence>
<reference evidence="10" key="1">
    <citation type="submission" date="2021-03" db="EMBL/GenBank/DDBJ databases">
        <title>Genomic Encyclopedia of Type Strains, Phase IV (KMG-V): Genome sequencing to study the core and pangenomes of soil and plant-associated prokaryotes.</title>
        <authorList>
            <person name="Whitman W."/>
        </authorList>
    </citation>
    <scope>NUCLEOTIDE SEQUENCE</scope>
    <source>
        <strain evidence="10">C4</strain>
    </source>
</reference>
<comment type="catalytic activity">
    <reaction evidence="1 8">
        <text>N-(5-phospho-beta-D-ribosyl)anthranilate = 1-(2-carboxyphenylamino)-1-deoxy-D-ribulose 5-phosphate</text>
        <dbReference type="Rhea" id="RHEA:21540"/>
        <dbReference type="ChEBI" id="CHEBI:18277"/>
        <dbReference type="ChEBI" id="CHEBI:58613"/>
        <dbReference type="EC" id="5.3.1.24"/>
    </reaction>
</comment>
<keyword evidence="7 8" id="KW-0413">Isomerase</keyword>
<dbReference type="UniPathway" id="UPA00035">
    <property type="reaction ID" value="UER00042"/>
</dbReference>
<keyword evidence="6 8" id="KW-0057">Aromatic amino acid biosynthesis</keyword>
<proteinExistence type="inferred from homology"/>
<dbReference type="Proteomes" id="UP000740329">
    <property type="component" value="Unassembled WGS sequence"/>
</dbReference>
<gene>
    <name evidence="8" type="primary">trpF</name>
    <name evidence="10" type="ORF">J3E07_001460</name>
</gene>
<dbReference type="RefSeq" id="WP_209591541.1">
    <property type="nucleotide sequence ID" value="NZ_JAGGMV010000005.1"/>
</dbReference>
<evidence type="ECO:0000256" key="3">
    <source>
        <dbReference type="ARBA" id="ARBA00007571"/>
    </source>
</evidence>
<evidence type="ECO:0000256" key="5">
    <source>
        <dbReference type="ARBA" id="ARBA00022822"/>
    </source>
</evidence>
<evidence type="ECO:0000259" key="9">
    <source>
        <dbReference type="Pfam" id="PF00697"/>
    </source>
</evidence>
<comment type="similarity">
    <text evidence="3 8">Belongs to the TrpF family.</text>
</comment>
<dbReference type="EC" id="5.3.1.24" evidence="8"/>
<evidence type="ECO:0000256" key="2">
    <source>
        <dbReference type="ARBA" id="ARBA00004664"/>
    </source>
</evidence>
<dbReference type="InterPro" id="IPR013785">
    <property type="entry name" value="Aldolase_TIM"/>
</dbReference>
<organism evidence="10 11">
    <name type="scientific">Methanococcus voltae</name>
    <dbReference type="NCBI Taxonomy" id="2188"/>
    <lineage>
        <taxon>Archaea</taxon>
        <taxon>Methanobacteriati</taxon>
        <taxon>Methanobacteriota</taxon>
        <taxon>Methanomada group</taxon>
        <taxon>Methanococci</taxon>
        <taxon>Methanococcales</taxon>
        <taxon>Methanococcaceae</taxon>
        <taxon>Methanococcus</taxon>
    </lineage>
</organism>
<sequence length="212" mass="23971">MFLKICGIKTLDELRIVEKYANATGVIVECESKRKIDLKTAENIITNSKIPVFTVSTSKNLEIWKSIIESTSKNSNFKPYVQIHSDLASKNVEHIKNEYDCFIMKSFKVSERSLNPEKDAEQLIDKIKEYNIDNIDKILLDTGKGCGKTHDHRVSKIISKKFDVVLAGGITFENVRKIVNSVKPVGIDVSSGVELNNRKNELLIKKICDNLI</sequence>
<dbReference type="GO" id="GO:0004640">
    <property type="term" value="F:phosphoribosylanthranilate isomerase activity"/>
    <property type="evidence" value="ECO:0007669"/>
    <property type="project" value="UniProtKB-UniRule"/>
</dbReference>
<dbReference type="NCBIfam" id="NF002304">
    <property type="entry name" value="PRK01222.2-4"/>
    <property type="match status" value="1"/>
</dbReference>
<comment type="pathway">
    <text evidence="2 8">Amino-acid biosynthesis; L-tryptophan biosynthesis; L-tryptophan from chorismate: step 3/5.</text>
</comment>
<dbReference type="CDD" id="cd00405">
    <property type="entry name" value="PRAI"/>
    <property type="match status" value="1"/>
</dbReference>
<dbReference type="PANTHER" id="PTHR42894:SF1">
    <property type="entry name" value="N-(5'-PHOSPHORIBOSYL)ANTHRANILATE ISOMERASE"/>
    <property type="match status" value="1"/>
</dbReference>
<evidence type="ECO:0000256" key="6">
    <source>
        <dbReference type="ARBA" id="ARBA00023141"/>
    </source>
</evidence>
<keyword evidence="4 8" id="KW-0028">Amino-acid biosynthesis</keyword>
<dbReference type="Pfam" id="PF00697">
    <property type="entry name" value="PRAI"/>
    <property type="match status" value="1"/>
</dbReference>
<evidence type="ECO:0000256" key="1">
    <source>
        <dbReference type="ARBA" id="ARBA00001164"/>
    </source>
</evidence>
<feature type="domain" description="N-(5'phosphoribosyl) anthranilate isomerase (PRAI)" evidence="9">
    <location>
        <begin position="4"/>
        <end position="209"/>
    </location>
</feature>
<protein>
    <recommendedName>
        <fullName evidence="8">N-(5'-phosphoribosyl)anthranilate isomerase</fullName>
        <shortName evidence="8">PRAI</shortName>
        <ecNumber evidence="8">5.3.1.24</ecNumber>
    </recommendedName>
</protein>
<evidence type="ECO:0000313" key="10">
    <source>
        <dbReference type="EMBL" id="MBP2202019.1"/>
    </source>
</evidence>
<comment type="caution">
    <text evidence="10">The sequence shown here is derived from an EMBL/GenBank/DDBJ whole genome shotgun (WGS) entry which is preliminary data.</text>
</comment>
<dbReference type="GO" id="GO:0000162">
    <property type="term" value="P:L-tryptophan biosynthetic process"/>
    <property type="evidence" value="ECO:0007669"/>
    <property type="project" value="UniProtKB-UniRule"/>
</dbReference>
<name>A0A8J7RGL6_METVO</name>
<accession>A0A8J7RGL6</accession>
<dbReference type="AlphaFoldDB" id="A0A8J7RGL6"/>
<dbReference type="InterPro" id="IPR001240">
    <property type="entry name" value="PRAI_dom"/>
</dbReference>
<dbReference type="InterPro" id="IPR044643">
    <property type="entry name" value="TrpF_fam"/>
</dbReference>
<dbReference type="InterPro" id="IPR011060">
    <property type="entry name" value="RibuloseP-bd_barrel"/>
</dbReference>